<dbReference type="CDD" id="cd07067">
    <property type="entry name" value="HP_PGM_like"/>
    <property type="match status" value="1"/>
</dbReference>
<dbReference type="SUPFAM" id="SSF53254">
    <property type="entry name" value="Phosphoglycerate mutase-like"/>
    <property type="match status" value="1"/>
</dbReference>
<dbReference type="GO" id="GO:0005737">
    <property type="term" value="C:cytoplasm"/>
    <property type="evidence" value="ECO:0007669"/>
    <property type="project" value="InterPro"/>
</dbReference>
<keyword evidence="2" id="KW-1185">Reference proteome</keyword>
<protein>
    <submittedName>
        <fullName evidence="1">Phosphohistidine phosphatase</fullName>
        <ecNumber evidence="1">3.1.3.-</ecNumber>
    </submittedName>
</protein>
<reference evidence="1 2" key="1">
    <citation type="submission" date="2020-08" db="EMBL/GenBank/DDBJ databases">
        <title>Genomic Encyclopedia of Type Strains, Phase IV (KMG-IV): sequencing the most valuable type-strain genomes for metagenomic binning, comparative biology and taxonomic classification.</title>
        <authorList>
            <person name="Goeker M."/>
        </authorList>
    </citation>
    <scope>NUCLEOTIDE SEQUENCE [LARGE SCALE GENOMIC DNA]</scope>
    <source>
        <strain evidence="1 2">DSM 26287</strain>
    </source>
</reference>
<accession>A0A7X0NE98</accession>
<comment type="caution">
    <text evidence="1">The sequence shown here is derived from an EMBL/GenBank/DDBJ whole genome shotgun (WGS) entry which is preliminary data.</text>
</comment>
<dbReference type="GO" id="GO:0101006">
    <property type="term" value="F:protein histidine phosphatase activity"/>
    <property type="evidence" value="ECO:0007669"/>
    <property type="project" value="InterPro"/>
</dbReference>
<dbReference type="Gene3D" id="3.40.50.1240">
    <property type="entry name" value="Phosphoglycerate mutase-like"/>
    <property type="match status" value="1"/>
</dbReference>
<dbReference type="InterPro" id="IPR013078">
    <property type="entry name" value="His_Pase_superF_clade-1"/>
</dbReference>
<evidence type="ECO:0000313" key="2">
    <source>
        <dbReference type="Proteomes" id="UP000537141"/>
    </source>
</evidence>
<proteinExistence type="predicted"/>
<gene>
    <name evidence="1" type="ORF">HNQ55_000329</name>
</gene>
<dbReference type="AlphaFoldDB" id="A0A7X0NE98"/>
<evidence type="ECO:0000313" key="1">
    <source>
        <dbReference type="EMBL" id="MBB6541855.1"/>
    </source>
</evidence>
<dbReference type="Proteomes" id="UP000537141">
    <property type="component" value="Unassembled WGS sequence"/>
</dbReference>
<dbReference type="NCBIfam" id="TIGR00249">
    <property type="entry name" value="sixA"/>
    <property type="match status" value="1"/>
</dbReference>
<dbReference type="InterPro" id="IPR004449">
    <property type="entry name" value="SixA"/>
</dbReference>
<dbReference type="SMART" id="SM00855">
    <property type="entry name" value="PGAM"/>
    <property type="match status" value="1"/>
</dbReference>
<dbReference type="RefSeq" id="WP_184421596.1">
    <property type="nucleotide sequence ID" value="NZ_AP027362.1"/>
</dbReference>
<sequence>MQLFVMRHGQATPFSESDANRKLTKNGFDEVEKMASWLNSAHGDIERILVSPYVRAQQTAQQIIKHPKIFAKPITVDFITPEGNAKQVHDYIDGLLTSATIESILIVSHMPLVSYLLAELTLESNAPIFQTAAIAHIDYDVTLMKGRLVSLISPSDI</sequence>
<dbReference type="Pfam" id="PF00300">
    <property type="entry name" value="His_Phos_1"/>
    <property type="match status" value="1"/>
</dbReference>
<dbReference type="EMBL" id="JACHHU010000001">
    <property type="protein sequence ID" value="MBB6541855.1"/>
    <property type="molecule type" value="Genomic_DNA"/>
</dbReference>
<name>A0A7X0NE98_9GAMM</name>
<organism evidence="1 2">
    <name type="scientific">Thalassotalea piscium</name>
    <dbReference type="NCBI Taxonomy" id="1230533"/>
    <lineage>
        <taxon>Bacteria</taxon>
        <taxon>Pseudomonadati</taxon>
        <taxon>Pseudomonadota</taxon>
        <taxon>Gammaproteobacteria</taxon>
        <taxon>Alteromonadales</taxon>
        <taxon>Colwelliaceae</taxon>
        <taxon>Thalassotalea</taxon>
    </lineage>
</organism>
<dbReference type="InterPro" id="IPR029033">
    <property type="entry name" value="His_PPase_superfam"/>
</dbReference>
<keyword evidence="1" id="KW-0378">Hydrolase</keyword>
<dbReference type="EC" id="3.1.3.-" evidence="1"/>